<dbReference type="Gene3D" id="6.10.20.40">
    <property type="entry name" value="TEA/ATTS domain"/>
    <property type="match status" value="1"/>
</dbReference>
<feature type="compositionally biased region" description="Polar residues" evidence="3">
    <location>
        <begin position="1"/>
        <end position="13"/>
    </location>
</feature>
<dbReference type="GO" id="GO:0003700">
    <property type="term" value="F:DNA-binding transcription factor activity"/>
    <property type="evidence" value="ECO:0007669"/>
    <property type="project" value="InterPro"/>
</dbReference>
<keyword evidence="6" id="KW-1185">Reference proteome</keyword>
<feature type="region of interest" description="Disordered" evidence="3">
    <location>
        <begin position="1"/>
        <end position="24"/>
    </location>
</feature>
<evidence type="ECO:0000256" key="3">
    <source>
        <dbReference type="SAM" id="MobiDB-lite"/>
    </source>
</evidence>
<reference evidence="5" key="1">
    <citation type="submission" date="2022-01" db="EMBL/GenBank/DDBJ databases">
        <title>Comparative genomics reveals a dynamic genome evolution in the ectomycorrhizal milk-cap (Lactarius) mushrooms.</title>
        <authorList>
            <consortium name="DOE Joint Genome Institute"/>
            <person name="Lebreton A."/>
            <person name="Tang N."/>
            <person name="Kuo A."/>
            <person name="LaButti K."/>
            <person name="Drula E."/>
            <person name="Barry K."/>
            <person name="Clum A."/>
            <person name="Lipzen A."/>
            <person name="Mousain D."/>
            <person name="Ng V."/>
            <person name="Wang R."/>
            <person name="Wang X."/>
            <person name="Dai Y."/>
            <person name="Henrissat B."/>
            <person name="Grigoriev I.V."/>
            <person name="Guerin-Laguette A."/>
            <person name="Yu F."/>
            <person name="Martin F.M."/>
        </authorList>
    </citation>
    <scope>NUCLEOTIDE SEQUENCE</scope>
    <source>
        <strain evidence="5">QP</strain>
    </source>
</reference>
<name>A0AAD4LUV8_9AGAM</name>
<dbReference type="Proteomes" id="UP001201163">
    <property type="component" value="Unassembled WGS sequence"/>
</dbReference>
<dbReference type="Pfam" id="PF01285">
    <property type="entry name" value="TEA"/>
    <property type="match status" value="1"/>
</dbReference>
<dbReference type="EMBL" id="JAKELL010000001">
    <property type="protein sequence ID" value="KAH9001051.1"/>
    <property type="molecule type" value="Genomic_DNA"/>
</dbReference>
<gene>
    <name evidence="5" type="ORF">EDB92DRAFT_1767576</name>
</gene>
<organism evidence="5 6">
    <name type="scientific">Lactarius akahatsu</name>
    <dbReference type="NCBI Taxonomy" id="416441"/>
    <lineage>
        <taxon>Eukaryota</taxon>
        <taxon>Fungi</taxon>
        <taxon>Dikarya</taxon>
        <taxon>Basidiomycota</taxon>
        <taxon>Agaricomycotina</taxon>
        <taxon>Agaricomycetes</taxon>
        <taxon>Russulales</taxon>
        <taxon>Russulaceae</taxon>
        <taxon>Lactarius</taxon>
    </lineage>
</organism>
<feature type="domain" description="TEA" evidence="4">
    <location>
        <begin position="22"/>
        <end position="94"/>
    </location>
</feature>
<evidence type="ECO:0000256" key="2">
    <source>
        <dbReference type="PROSITE-ProRule" id="PRU00505"/>
    </source>
</evidence>
<dbReference type="AlphaFoldDB" id="A0AAD4LUV8"/>
<evidence type="ECO:0000313" key="5">
    <source>
        <dbReference type="EMBL" id="KAH9001051.1"/>
    </source>
</evidence>
<feature type="DNA-binding region" description="TEA" evidence="2">
    <location>
        <begin position="22"/>
        <end position="94"/>
    </location>
</feature>
<feature type="non-terminal residue" evidence="5">
    <location>
        <position position="388"/>
    </location>
</feature>
<dbReference type="InterPro" id="IPR038096">
    <property type="entry name" value="TEA/ATTS_sf"/>
</dbReference>
<accession>A0AAD4LUV8</accession>
<protein>
    <recommendedName>
        <fullName evidence="4">TEA domain-containing protein</fullName>
    </recommendedName>
</protein>
<evidence type="ECO:0000313" key="6">
    <source>
        <dbReference type="Proteomes" id="UP001201163"/>
    </source>
</evidence>
<dbReference type="InterPro" id="IPR000818">
    <property type="entry name" value="TEA/ATTS_dom"/>
</dbReference>
<dbReference type="SMART" id="SM00426">
    <property type="entry name" value="TEA"/>
    <property type="match status" value="1"/>
</dbReference>
<feature type="region of interest" description="Disordered" evidence="3">
    <location>
        <begin position="123"/>
        <end position="165"/>
    </location>
</feature>
<evidence type="ECO:0000259" key="4">
    <source>
        <dbReference type="PROSITE" id="PS51088"/>
    </source>
</evidence>
<feature type="non-terminal residue" evidence="5">
    <location>
        <position position="1"/>
    </location>
</feature>
<comment type="similarity">
    <text evidence="1">Belongs to the TEC1 family.</text>
</comment>
<dbReference type="PROSITE" id="PS51088">
    <property type="entry name" value="TEA_2"/>
    <property type="match status" value="1"/>
</dbReference>
<sequence length="388" mass="42368">ASPSPSGQRTLTPQRKHRKMLKDGTSEVWPESVEKIFVDGLRQYWESPWATYSRGRSRWRNQFLVDYLKEAGIERSKKQVASHIQVLRNMWKGEKEYQLVAGGEELFQENGLLAHKPSLSRITQPDVRVKEEQKDGQSPFPRRTPSDSGDFPSESDTMSLEPLHPLDVSTDRIPGAFLAPLPLGHPSHPRSSLKDEGFDLTLPFPSTLSSSSSFMASSVSPPLLVRNSVTAILLSAAGMQPLVVNVSRSASPSSLLPSYPSHASIHIKLSLSSLHDVSSPPTLHGFSGTVTFAAPWASVAQCTTRLYAGGVCESIEQAYFDPVAPLSPVSMTPVTAPLPESSLSSCRWGSIGVEIRIIQQIIVDNEELACITYDLTRTANGPPTAEVV</sequence>
<comment type="caution">
    <text evidence="5">The sequence shown here is derived from an EMBL/GenBank/DDBJ whole genome shotgun (WGS) entry which is preliminary data.</text>
</comment>
<proteinExistence type="inferred from homology"/>
<evidence type="ECO:0000256" key="1">
    <source>
        <dbReference type="ARBA" id="ARBA00008421"/>
    </source>
</evidence>